<dbReference type="AlphaFoldDB" id="A0A7W8LNG5"/>
<dbReference type="InterPro" id="IPR010982">
    <property type="entry name" value="Lambda_DNA-bd_dom_sf"/>
</dbReference>
<proteinExistence type="predicted"/>
<dbReference type="InterPro" id="IPR010744">
    <property type="entry name" value="Phage_CI_N"/>
</dbReference>
<dbReference type="CDD" id="cd00093">
    <property type="entry name" value="HTH_XRE"/>
    <property type="match status" value="1"/>
</dbReference>
<dbReference type="Proteomes" id="UP000518887">
    <property type="component" value="Unassembled WGS sequence"/>
</dbReference>
<protein>
    <submittedName>
        <fullName evidence="2">Transcriptional regulator with XRE-family HTH domain</fullName>
    </submittedName>
</protein>
<dbReference type="SUPFAM" id="SSF47413">
    <property type="entry name" value="lambda repressor-like DNA-binding domains"/>
    <property type="match status" value="1"/>
</dbReference>
<evidence type="ECO:0000313" key="3">
    <source>
        <dbReference type="Proteomes" id="UP000518887"/>
    </source>
</evidence>
<dbReference type="SMART" id="SM00530">
    <property type="entry name" value="HTH_XRE"/>
    <property type="match status" value="1"/>
</dbReference>
<dbReference type="GO" id="GO:0003677">
    <property type="term" value="F:DNA binding"/>
    <property type="evidence" value="ECO:0007669"/>
    <property type="project" value="InterPro"/>
</dbReference>
<name>A0A7W8LNG5_9SPIR</name>
<dbReference type="GO" id="GO:0045892">
    <property type="term" value="P:negative regulation of DNA-templated transcription"/>
    <property type="evidence" value="ECO:0007669"/>
    <property type="project" value="InterPro"/>
</dbReference>
<evidence type="ECO:0000313" key="2">
    <source>
        <dbReference type="EMBL" id="MBB5227420.1"/>
    </source>
</evidence>
<sequence length="117" mass="12795">MSDFTDRIDSELKKKMLKRLALCESIGIAPNSIAIWLKRGTIPGGDVCLKIARYLGVGFEWLITGEEEGQEGSLSEEEQELLSSWRELAEHEKAAVLAMIGSFLKSKAAKVPADSVG</sequence>
<feature type="domain" description="HTH cro/C1-type" evidence="1">
    <location>
        <begin position="7"/>
        <end position="62"/>
    </location>
</feature>
<reference evidence="2 3" key="1">
    <citation type="submission" date="2020-08" db="EMBL/GenBank/DDBJ databases">
        <title>Genomic Encyclopedia of Type Strains, Phase IV (KMG-IV): sequencing the most valuable type-strain genomes for metagenomic binning, comparative biology and taxonomic classification.</title>
        <authorList>
            <person name="Goeker M."/>
        </authorList>
    </citation>
    <scope>NUCLEOTIDE SEQUENCE [LARGE SCALE GENOMIC DNA]</scope>
    <source>
        <strain evidence="2 3">DSM 103462</strain>
    </source>
</reference>
<organism evidence="2 3">
    <name type="scientific">Treponema ruminis</name>
    <dbReference type="NCBI Taxonomy" id="744515"/>
    <lineage>
        <taxon>Bacteria</taxon>
        <taxon>Pseudomonadati</taxon>
        <taxon>Spirochaetota</taxon>
        <taxon>Spirochaetia</taxon>
        <taxon>Spirochaetales</taxon>
        <taxon>Treponemataceae</taxon>
        <taxon>Treponema</taxon>
    </lineage>
</organism>
<comment type="caution">
    <text evidence="2">The sequence shown here is derived from an EMBL/GenBank/DDBJ whole genome shotgun (WGS) entry which is preliminary data.</text>
</comment>
<accession>A0A7W8LNG5</accession>
<dbReference type="Pfam" id="PF07022">
    <property type="entry name" value="Phage_CI_repr"/>
    <property type="match status" value="1"/>
</dbReference>
<dbReference type="InterPro" id="IPR001387">
    <property type="entry name" value="Cro/C1-type_HTH"/>
</dbReference>
<evidence type="ECO:0000259" key="1">
    <source>
        <dbReference type="SMART" id="SM00530"/>
    </source>
</evidence>
<dbReference type="EMBL" id="JACHFQ010000011">
    <property type="protein sequence ID" value="MBB5227420.1"/>
    <property type="molecule type" value="Genomic_DNA"/>
</dbReference>
<gene>
    <name evidence="2" type="ORF">HNP76_002820</name>
</gene>
<dbReference type="Gene3D" id="1.10.260.40">
    <property type="entry name" value="lambda repressor-like DNA-binding domains"/>
    <property type="match status" value="1"/>
</dbReference>
<keyword evidence="3" id="KW-1185">Reference proteome</keyword>
<dbReference type="RefSeq" id="WP_184661638.1">
    <property type="nucleotide sequence ID" value="NZ_CP031518.1"/>
</dbReference>